<comment type="caution">
    <text evidence="1">The sequence shown here is derived from an EMBL/GenBank/DDBJ whole genome shotgun (WGS) entry which is preliminary data.</text>
</comment>
<name>A0A9P7D2J3_9AGAM</name>
<protein>
    <submittedName>
        <fullName evidence="1">Uncharacterized protein</fullName>
    </submittedName>
</protein>
<gene>
    <name evidence="1" type="ORF">EV702DRAFT_970148</name>
</gene>
<feature type="non-terminal residue" evidence="1">
    <location>
        <position position="1"/>
    </location>
</feature>
<accession>A0A9P7D2J3</accession>
<evidence type="ECO:0000313" key="2">
    <source>
        <dbReference type="Proteomes" id="UP000714275"/>
    </source>
</evidence>
<dbReference type="EMBL" id="JABBWD010000022">
    <property type="protein sequence ID" value="KAG1777134.1"/>
    <property type="molecule type" value="Genomic_DNA"/>
</dbReference>
<dbReference type="AlphaFoldDB" id="A0A9P7D2J3"/>
<reference evidence="1" key="1">
    <citation type="journal article" date="2020" name="New Phytol.">
        <title>Comparative genomics reveals dynamic genome evolution in host specialist ectomycorrhizal fungi.</title>
        <authorList>
            <person name="Lofgren L.A."/>
            <person name="Nguyen N.H."/>
            <person name="Vilgalys R."/>
            <person name="Ruytinx J."/>
            <person name="Liao H.L."/>
            <person name="Branco S."/>
            <person name="Kuo A."/>
            <person name="LaButti K."/>
            <person name="Lipzen A."/>
            <person name="Andreopoulos W."/>
            <person name="Pangilinan J."/>
            <person name="Riley R."/>
            <person name="Hundley H."/>
            <person name="Na H."/>
            <person name="Barry K."/>
            <person name="Grigoriev I.V."/>
            <person name="Stajich J.E."/>
            <person name="Kennedy P.G."/>
        </authorList>
    </citation>
    <scope>NUCLEOTIDE SEQUENCE</scope>
    <source>
        <strain evidence="1">DOB743</strain>
    </source>
</reference>
<sequence length="224" mass="25599">RSRLQSLHANWESLIPFLVDAYLTWKNSAKGYCQCPLGRLASCAAEYDFTINTVDIFTLEWSTLNSRSADSRSPSIALVLQGYMGNAPYSPSYAVSLWTLEHYRILRLCKPSLSIEAFVKVVCDSYGISLLFMIHHLTDVVMQIPYVRTYHTVLSSTFDIYLTILREVEKRIKAALQRDTPNWRVLNACPACTYMLEDEPPLKFNRMYVFDGGNSAKRMLTLAE</sequence>
<keyword evidence="2" id="KW-1185">Reference proteome</keyword>
<organism evidence="1 2">
    <name type="scientific">Suillus placidus</name>
    <dbReference type="NCBI Taxonomy" id="48579"/>
    <lineage>
        <taxon>Eukaryota</taxon>
        <taxon>Fungi</taxon>
        <taxon>Dikarya</taxon>
        <taxon>Basidiomycota</taxon>
        <taxon>Agaricomycotina</taxon>
        <taxon>Agaricomycetes</taxon>
        <taxon>Agaricomycetidae</taxon>
        <taxon>Boletales</taxon>
        <taxon>Suillineae</taxon>
        <taxon>Suillaceae</taxon>
        <taxon>Suillus</taxon>
    </lineage>
</organism>
<proteinExistence type="predicted"/>
<dbReference type="Proteomes" id="UP000714275">
    <property type="component" value="Unassembled WGS sequence"/>
</dbReference>
<evidence type="ECO:0000313" key="1">
    <source>
        <dbReference type="EMBL" id="KAG1777134.1"/>
    </source>
</evidence>
<dbReference type="OrthoDB" id="2689725at2759"/>